<name>A0ABW6XMS0_9ACTN</name>
<dbReference type="NCBIfam" id="NF041195">
    <property type="entry name" value="ScbA_BarX_GamBu"/>
    <property type="match status" value="1"/>
</dbReference>
<dbReference type="InterPro" id="IPR047757">
    <property type="entry name" value="AfsA-like"/>
</dbReference>
<dbReference type="InterPro" id="IPR005509">
    <property type="entry name" value="AfsA_hotdog_dom"/>
</dbReference>
<dbReference type="Proteomes" id="UP001602370">
    <property type="component" value="Unassembled WGS sequence"/>
</dbReference>
<evidence type="ECO:0000313" key="2">
    <source>
        <dbReference type="EMBL" id="MFF5918717.1"/>
    </source>
</evidence>
<reference evidence="2 3" key="1">
    <citation type="submission" date="2024-10" db="EMBL/GenBank/DDBJ databases">
        <title>The Natural Products Discovery Center: Release of the First 8490 Sequenced Strains for Exploring Actinobacteria Biosynthetic Diversity.</title>
        <authorList>
            <person name="Kalkreuter E."/>
            <person name="Kautsar S.A."/>
            <person name="Yang D."/>
            <person name="Bader C.D."/>
            <person name="Teijaro C.N."/>
            <person name="Fluegel L."/>
            <person name="Davis C.M."/>
            <person name="Simpson J.R."/>
            <person name="Lauterbach L."/>
            <person name="Steele A.D."/>
            <person name="Gui C."/>
            <person name="Meng S."/>
            <person name="Li G."/>
            <person name="Viehrig K."/>
            <person name="Ye F."/>
            <person name="Su P."/>
            <person name="Kiefer A.F."/>
            <person name="Nichols A."/>
            <person name="Cepeda A.J."/>
            <person name="Yan W."/>
            <person name="Fan B."/>
            <person name="Jiang Y."/>
            <person name="Adhikari A."/>
            <person name="Zheng C.-J."/>
            <person name="Schuster L."/>
            <person name="Cowan T.M."/>
            <person name="Smanski M.J."/>
            <person name="Chevrette M.G."/>
            <person name="De Carvalho L.P.S."/>
            <person name="Shen B."/>
        </authorList>
    </citation>
    <scope>NUCLEOTIDE SEQUENCE [LARGE SCALE GENOMIC DNA]</scope>
    <source>
        <strain evidence="2 3">NPDC012605</strain>
    </source>
</reference>
<dbReference type="RefSeq" id="WP_388306258.1">
    <property type="nucleotide sequence ID" value="NZ_JBIBDZ010000002.1"/>
</dbReference>
<organism evidence="2 3">
    <name type="scientific">Streptomyces flavochromogenes</name>
    <dbReference type="NCBI Taxonomy" id="68199"/>
    <lineage>
        <taxon>Bacteria</taxon>
        <taxon>Bacillati</taxon>
        <taxon>Actinomycetota</taxon>
        <taxon>Actinomycetes</taxon>
        <taxon>Kitasatosporales</taxon>
        <taxon>Streptomycetaceae</taxon>
        <taxon>Streptomyces</taxon>
    </lineage>
</organism>
<feature type="domain" description="A-factor biosynthesis hotdog" evidence="1">
    <location>
        <begin position="186"/>
        <end position="282"/>
    </location>
</feature>
<gene>
    <name evidence="2" type="ORF">ACFY8C_10245</name>
</gene>
<dbReference type="EMBL" id="JBIBDZ010000002">
    <property type="protein sequence ID" value="MFF5918717.1"/>
    <property type="molecule type" value="Genomic_DNA"/>
</dbReference>
<evidence type="ECO:0000313" key="3">
    <source>
        <dbReference type="Proteomes" id="UP001602370"/>
    </source>
</evidence>
<comment type="caution">
    <text evidence="2">The sequence shown here is derived from an EMBL/GenBank/DDBJ whole genome shotgun (WGS) entry which is preliminary data.</text>
</comment>
<feature type="domain" description="A-factor biosynthesis hotdog" evidence="1">
    <location>
        <begin position="15"/>
        <end position="149"/>
    </location>
</feature>
<keyword evidence="3" id="KW-1185">Reference proteome</keyword>
<proteinExistence type="predicted"/>
<dbReference type="Pfam" id="PF03756">
    <property type="entry name" value="AfsA"/>
    <property type="match status" value="2"/>
</dbReference>
<protein>
    <submittedName>
        <fullName evidence="2">ScbA/BarX family gamma-butyrolactone biosynthesis protein</fullName>
    </submittedName>
</protein>
<accession>A0ABW6XMS0</accession>
<sequence length="309" mass="33799">MMQDTVERRLSPQLCHRVRSEDTFPVEWRPLDGKDRFSVRAAWPTDHPFFTPVRRGAEGCHDPLLVVETLRQATMALLHSVHGLPLTRHILLSEISLTCDPVGLAVAGDEPDIEILFAELVLRGDQLTEMLVEWTVRRDARVVATGGAHARFAGGAAYRRLRGGHVEAGVVHPGPWTRRAPAPLTGRARPEDVLLAPTGREGVWELVVDTGHPTLFQRPNDHIPGMLFLEAARQAVSAAVWPRPCLPVALRIAFDRYAEFHGGPCLLRAEPTSTAGTAGVTGAADVPGTFEVTGYQDGARLFTCELRTG</sequence>
<evidence type="ECO:0000259" key="1">
    <source>
        <dbReference type="Pfam" id="PF03756"/>
    </source>
</evidence>